<feature type="region of interest" description="Disordered" evidence="13">
    <location>
        <begin position="411"/>
        <end position="496"/>
    </location>
</feature>
<feature type="compositionally biased region" description="Basic and acidic residues" evidence="13">
    <location>
        <begin position="527"/>
        <end position="539"/>
    </location>
</feature>
<dbReference type="FunFam" id="1.10.510.10:FF:000624">
    <property type="entry name" value="Mitogen-activated protein kinase"/>
    <property type="match status" value="1"/>
</dbReference>
<dbReference type="InterPro" id="IPR050108">
    <property type="entry name" value="CDK"/>
</dbReference>
<evidence type="ECO:0000256" key="6">
    <source>
        <dbReference type="ARBA" id="ARBA00022679"/>
    </source>
</evidence>
<evidence type="ECO:0000256" key="11">
    <source>
        <dbReference type="ARBA" id="ARBA00041018"/>
    </source>
</evidence>
<dbReference type="InterPro" id="IPR017441">
    <property type="entry name" value="Protein_kinase_ATP_BS"/>
</dbReference>
<evidence type="ECO:0000256" key="1">
    <source>
        <dbReference type="ARBA" id="ARBA00004123"/>
    </source>
</evidence>
<evidence type="ECO:0000256" key="2">
    <source>
        <dbReference type="ARBA" id="ARBA00006485"/>
    </source>
</evidence>
<dbReference type="InterPro" id="IPR011009">
    <property type="entry name" value="Kinase-like_dom_sf"/>
</dbReference>
<feature type="compositionally biased region" description="Polar residues" evidence="13">
    <location>
        <begin position="659"/>
        <end position="670"/>
    </location>
</feature>
<keyword evidence="10" id="KW-0539">Nucleus</keyword>
<dbReference type="EC" id="2.7.11.23" evidence="3"/>
<dbReference type="AlphaFoldDB" id="G8JW39"/>
<keyword evidence="9 12" id="KW-0067">ATP-binding</keyword>
<evidence type="ECO:0000256" key="4">
    <source>
        <dbReference type="ARBA" id="ARBA00012425"/>
    </source>
</evidence>
<keyword evidence="5" id="KW-0723">Serine/threonine-protein kinase</keyword>
<proteinExistence type="inferred from homology"/>
<protein>
    <recommendedName>
        <fullName evidence="11">Serine/threonine-protein kinase BUR1</fullName>
        <ecNumber evidence="4">2.7.11.22</ecNumber>
        <ecNumber evidence="3">2.7.11.23</ecNumber>
    </recommendedName>
</protein>
<dbReference type="SMART" id="SM00220">
    <property type="entry name" value="S_TKc"/>
    <property type="match status" value="1"/>
</dbReference>
<dbReference type="GO" id="GO:0032968">
    <property type="term" value="P:positive regulation of transcription elongation by RNA polymerase II"/>
    <property type="evidence" value="ECO:0007669"/>
    <property type="project" value="EnsemblFungi"/>
</dbReference>
<feature type="region of interest" description="Disordered" evidence="13">
    <location>
        <begin position="517"/>
        <end position="552"/>
    </location>
</feature>
<dbReference type="GO" id="GO:0008353">
    <property type="term" value="F:RNA polymerase II CTD heptapeptide repeat kinase activity"/>
    <property type="evidence" value="ECO:0007669"/>
    <property type="project" value="UniProtKB-EC"/>
</dbReference>
<evidence type="ECO:0000313" key="16">
    <source>
        <dbReference type="Proteomes" id="UP000006790"/>
    </source>
</evidence>
<dbReference type="HOGENOM" id="CLU_000288_167_1_1"/>
<name>G8JW39_ERECY</name>
<keyword evidence="7 12" id="KW-0547">Nucleotide-binding</keyword>
<feature type="compositionally biased region" description="Basic and acidic residues" evidence="13">
    <location>
        <begin position="715"/>
        <end position="724"/>
    </location>
</feature>
<dbReference type="EC" id="2.7.11.22" evidence="4"/>
<evidence type="ECO:0000256" key="12">
    <source>
        <dbReference type="PROSITE-ProRule" id="PRU10141"/>
    </source>
</evidence>
<dbReference type="GO" id="GO:0005634">
    <property type="term" value="C:nucleus"/>
    <property type="evidence" value="ECO:0007669"/>
    <property type="project" value="UniProtKB-SubCell"/>
</dbReference>
<gene>
    <name evidence="15" type="ordered locus">Ecym_7206</name>
</gene>
<dbReference type="GO" id="GO:0006368">
    <property type="term" value="P:transcription elongation by RNA polymerase II"/>
    <property type="evidence" value="ECO:0007669"/>
    <property type="project" value="EnsemblFungi"/>
</dbReference>
<feature type="region of interest" description="Disordered" evidence="13">
    <location>
        <begin position="589"/>
        <end position="724"/>
    </location>
</feature>
<evidence type="ECO:0000256" key="3">
    <source>
        <dbReference type="ARBA" id="ARBA00012409"/>
    </source>
</evidence>
<reference evidence="16" key="1">
    <citation type="journal article" date="2012" name="G3 (Bethesda)">
        <title>Pichia sorbitophila, an interspecies yeast hybrid reveals early steps of genome resolution following polyploidization.</title>
        <authorList>
            <person name="Leh Louis V."/>
            <person name="Despons L."/>
            <person name="Friedrich A."/>
            <person name="Martin T."/>
            <person name="Durrens P."/>
            <person name="Casaregola S."/>
            <person name="Neuveglise C."/>
            <person name="Fairhead C."/>
            <person name="Marck C."/>
            <person name="Cruz J.A."/>
            <person name="Straub M.L."/>
            <person name="Kugler V."/>
            <person name="Sacerdot C."/>
            <person name="Uzunov Z."/>
            <person name="Thierry A."/>
            <person name="Weiss S."/>
            <person name="Bleykasten C."/>
            <person name="De Montigny J."/>
            <person name="Jacques N."/>
            <person name="Jung P."/>
            <person name="Lemaire M."/>
            <person name="Mallet S."/>
            <person name="Morel G."/>
            <person name="Richard G.F."/>
            <person name="Sarkar A."/>
            <person name="Savel G."/>
            <person name="Schacherer J."/>
            <person name="Seret M.L."/>
            <person name="Talla E."/>
            <person name="Samson G."/>
            <person name="Jubin C."/>
            <person name="Poulain J."/>
            <person name="Vacherie B."/>
            <person name="Barbe V."/>
            <person name="Pelletier E."/>
            <person name="Sherman D.J."/>
            <person name="Westhof E."/>
            <person name="Weissenbach J."/>
            <person name="Baret P.V."/>
            <person name="Wincker P."/>
            <person name="Gaillardin C."/>
            <person name="Dujon B."/>
            <person name="Souciet J.L."/>
        </authorList>
    </citation>
    <scope>NUCLEOTIDE SEQUENCE [LARGE SCALE GENOMIC DNA]</scope>
    <source>
        <strain evidence="16">CBS 270.75 / DBVPG 7215 / KCTC 17166 / NRRL Y-17582</strain>
    </source>
</reference>
<comment type="similarity">
    <text evidence="2">Belongs to the protein kinase superfamily. CMGC Ser/Thr protein kinase family. CDC2/CDKX subfamily.</text>
</comment>
<accession>G8JW39</accession>
<dbReference type="Pfam" id="PF00069">
    <property type="entry name" value="Pkinase"/>
    <property type="match status" value="1"/>
</dbReference>
<keyword evidence="6" id="KW-0808">Transferase</keyword>
<comment type="subcellular location">
    <subcellularLocation>
        <location evidence="1">Nucleus</location>
    </subcellularLocation>
</comment>
<feature type="compositionally biased region" description="Basic and acidic residues" evidence="13">
    <location>
        <begin position="677"/>
        <end position="686"/>
    </location>
</feature>
<dbReference type="FunCoup" id="G8JW39">
    <property type="interactions" value="293"/>
</dbReference>
<dbReference type="KEGG" id="erc:Ecym_7206"/>
<organism evidence="15 16">
    <name type="scientific">Eremothecium cymbalariae (strain CBS 270.75 / DBVPG 7215 / KCTC 17166 / NRRL Y-17582)</name>
    <name type="common">Yeast</name>
    <dbReference type="NCBI Taxonomy" id="931890"/>
    <lineage>
        <taxon>Eukaryota</taxon>
        <taxon>Fungi</taxon>
        <taxon>Dikarya</taxon>
        <taxon>Ascomycota</taxon>
        <taxon>Saccharomycotina</taxon>
        <taxon>Saccharomycetes</taxon>
        <taxon>Saccharomycetales</taxon>
        <taxon>Saccharomycetaceae</taxon>
        <taxon>Eremothecium</taxon>
    </lineage>
</organism>
<feature type="binding site" evidence="12">
    <location>
        <position position="85"/>
    </location>
    <ligand>
        <name>ATP</name>
        <dbReference type="ChEBI" id="CHEBI:30616"/>
    </ligand>
</feature>
<dbReference type="SUPFAM" id="SSF56112">
    <property type="entry name" value="Protein kinase-like (PK-like)"/>
    <property type="match status" value="1"/>
</dbReference>
<evidence type="ECO:0000256" key="5">
    <source>
        <dbReference type="ARBA" id="ARBA00022527"/>
    </source>
</evidence>
<dbReference type="PROSITE" id="PS50011">
    <property type="entry name" value="PROTEIN_KINASE_DOM"/>
    <property type="match status" value="1"/>
</dbReference>
<sequence>MSQESGVKRVDFKYKIGKVKQTPPVMKDPKTGLEYIELKKRDGEQVYGVTKFLGNYKEEKKLGQGTFGEVYKGIHLATQRQVAMKKILVKAENDLFPITAQREITILKRLNHKNVLRLIEMVYDHSPFQNGNSYGQDSAQSSGANDSLKSFYMILPYMVADISGILHNPRMTLDMGDIKNMMLQIFEGINYIHCKKFMHRDIKTANILLDHKGILKIADFGLARNYYGAPPNLKYPGGAGTDAKYTSVVVTRWYRAPELVLGDKNYTTAVDIWGIGCVFAEFFEKKPILQGKTDIDQGHVIFKLMGTPSNDDWLLARYLPGAELTKTYYEPTYKERFGKHLSESGLDLLSKLLALDPYKRVTAMSAVKHPFFLEEPLPKQELKLPCEESHETDIARYRKELHQSMTNLPPAAPSGHIAEVGQPQAPPQPARMIPPPSSLPPRPKAIPSGPRFRDSAPQNKVTKPPSRYLGAQHQYNNNNINNNASSNTTANANTSTNNYGNHYNNWAGPAMDRERDHRYYGPYPESYPRKGDRYNRDDPQFNGYGYRPRGYQRTNGWRREVDARYQRPHVSVNGPNYRAARRDTYKALERPPQPYHGSDFKSGNESSITSSSSAKTGASASISTTSPASTSAATVTSSAVSRDVQTSSSGRLREETEANSRAINTQQSRVNALEARIYGRDEKHQTDPSNRQYSRSGSASKNSENGGSNDTNADPSKRNIVDYY</sequence>
<evidence type="ECO:0000256" key="8">
    <source>
        <dbReference type="ARBA" id="ARBA00022777"/>
    </source>
</evidence>
<dbReference type="PANTHER" id="PTHR24056">
    <property type="entry name" value="CELL DIVISION PROTEIN KINASE"/>
    <property type="match status" value="1"/>
</dbReference>
<dbReference type="GO" id="GO:0005524">
    <property type="term" value="F:ATP binding"/>
    <property type="evidence" value="ECO:0007669"/>
    <property type="project" value="UniProtKB-UniRule"/>
</dbReference>
<dbReference type="GO" id="GO:0000307">
    <property type="term" value="C:cyclin-dependent protein kinase holoenzyme complex"/>
    <property type="evidence" value="ECO:0007669"/>
    <property type="project" value="EnsemblFungi"/>
</dbReference>
<dbReference type="Proteomes" id="UP000006790">
    <property type="component" value="Chromosome 7"/>
</dbReference>
<dbReference type="PROSITE" id="PS00108">
    <property type="entry name" value="PROTEIN_KINASE_ST"/>
    <property type="match status" value="1"/>
</dbReference>
<evidence type="ECO:0000256" key="7">
    <source>
        <dbReference type="ARBA" id="ARBA00022741"/>
    </source>
</evidence>
<dbReference type="OMA" id="LEARIYG"/>
<feature type="compositionally biased region" description="Pro residues" evidence="13">
    <location>
        <begin position="424"/>
        <end position="444"/>
    </location>
</feature>
<dbReference type="PANTHER" id="PTHR24056:SF233">
    <property type="entry name" value="CYCLIN-DEPENDENT KINASE 9"/>
    <property type="match status" value="1"/>
</dbReference>
<dbReference type="RefSeq" id="XP_003647871.1">
    <property type="nucleotide sequence ID" value="XM_003647823.1"/>
</dbReference>
<keyword evidence="8" id="KW-0418">Kinase</keyword>
<keyword evidence="16" id="KW-1185">Reference proteome</keyword>
<dbReference type="OrthoDB" id="28397at2759"/>
<feature type="compositionally biased region" description="Low complexity" evidence="13">
    <location>
        <begin position="476"/>
        <end position="496"/>
    </location>
</feature>
<evidence type="ECO:0000256" key="13">
    <source>
        <dbReference type="SAM" id="MobiDB-lite"/>
    </source>
</evidence>
<dbReference type="eggNOG" id="KOG0600">
    <property type="taxonomic scope" value="Eukaryota"/>
</dbReference>
<dbReference type="Gene3D" id="1.10.510.10">
    <property type="entry name" value="Transferase(Phosphotransferase) domain 1"/>
    <property type="match status" value="1"/>
</dbReference>
<dbReference type="PROSITE" id="PS00107">
    <property type="entry name" value="PROTEIN_KINASE_ATP"/>
    <property type="match status" value="1"/>
</dbReference>
<dbReference type="InterPro" id="IPR008271">
    <property type="entry name" value="Ser/Thr_kinase_AS"/>
</dbReference>
<dbReference type="GeneID" id="11469453"/>
<evidence type="ECO:0000313" key="15">
    <source>
        <dbReference type="EMBL" id="AET41054.1"/>
    </source>
</evidence>
<evidence type="ECO:0000259" key="14">
    <source>
        <dbReference type="PROSITE" id="PS50011"/>
    </source>
</evidence>
<dbReference type="Gene3D" id="3.30.200.20">
    <property type="entry name" value="Phosphorylase Kinase, domain 1"/>
    <property type="match status" value="1"/>
</dbReference>
<dbReference type="GO" id="GO:0004693">
    <property type="term" value="F:cyclin-dependent protein serine/threonine kinase activity"/>
    <property type="evidence" value="ECO:0007669"/>
    <property type="project" value="UniProtKB-EC"/>
</dbReference>
<feature type="compositionally biased region" description="Low complexity" evidence="13">
    <location>
        <begin position="606"/>
        <end position="641"/>
    </location>
</feature>
<evidence type="ECO:0000256" key="10">
    <source>
        <dbReference type="ARBA" id="ARBA00023242"/>
    </source>
</evidence>
<evidence type="ECO:0000256" key="9">
    <source>
        <dbReference type="ARBA" id="ARBA00022840"/>
    </source>
</evidence>
<feature type="compositionally biased region" description="Polar residues" evidence="13">
    <location>
        <begin position="687"/>
        <end position="714"/>
    </location>
</feature>
<dbReference type="InterPro" id="IPR000719">
    <property type="entry name" value="Prot_kinase_dom"/>
</dbReference>
<dbReference type="STRING" id="931890.G8JW39"/>
<feature type="domain" description="Protein kinase" evidence="14">
    <location>
        <begin position="56"/>
        <end position="372"/>
    </location>
</feature>
<dbReference type="InParanoid" id="G8JW39"/>
<dbReference type="EMBL" id="CP002503">
    <property type="protein sequence ID" value="AET41054.1"/>
    <property type="molecule type" value="Genomic_DNA"/>
</dbReference>